<gene>
    <name evidence="8" type="ORF">BRENAR_LOCUS1390</name>
</gene>
<dbReference type="AlphaFoldDB" id="A0A448YI77"/>
<sequence length="314" mass="34047">MSILLSLNSQNANYSIIKTKDTGEQWIVKRDSLIAWSGNHLDISTTSRLSQVAQIKGEGTVAVASPGQISQIDLSEGESILLNPRSIVAYRTEGESFEDAADELSSGAKSLVDMSIPKVRVLSKIRYYYGLAGEWVGGRWNSLRRFVKERTKQPAKEDIATVKDAVVREAAVKEEINGSEKVSPLEHADSTAVKDISASPSSPSASSSTSSSPTPSPAYQTFLKIVCRTGNILKTASFSTGRALKRISISTGIALKKFTLTAANKLSLLIGNIASGSRQNYFIEFKGPKTLLIHNAVNLKSEVLTKEEINKLRI</sequence>
<organism evidence="8 9">
    <name type="scientific">Brettanomyces naardenensis</name>
    <name type="common">Yeast</name>
    <dbReference type="NCBI Taxonomy" id="13370"/>
    <lineage>
        <taxon>Eukaryota</taxon>
        <taxon>Fungi</taxon>
        <taxon>Dikarya</taxon>
        <taxon>Ascomycota</taxon>
        <taxon>Saccharomycotina</taxon>
        <taxon>Pichiomycetes</taxon>
        <taxon>Pichiales</taxon>
        <taxon>Pichiaceae</taxon>
        <taxon>Brettanomyces</taxon>
    </lineage>
</organism>
<dbReference type="SUPFAM" id="SSF51219">
    <property type="entry name" value="TRAP-like"/>
    <property type="match status" value="1"/>
</dbReference>
<keyword evidence="5 6" id="KW-0496">Mitochondrion</keyword>
<dbReference type="Proteomes" id="UP000290900">
    <property type="component" value="Unassembled WGS sequence"/>
</dbReference>
<dbReference type="GO" id="GO:0005743">
    <property type="term" value="C:mitochondrial inner membrane"/>
    <property type="evidence" value="ECO:0007669"/>
    <property type="project" value="TreeGrafter"/>
</dbReference>
<dbReference type="PANTHER" id="PTHR36959">
    <property type="entry name" value="ALTERED INHERITANCE OF MITOCHONDRIA PROTEIN 24, MITOCHONDRIAL"/>
    <property type="match status" value="1"/>
</dbReference>
<keyword evidence="9" id="KW-1185">Reference proteome</keyword>
<dbReference type="InterPro" id="IPR016031">
    <property type="entry name" value="Trp_RNA-bd_attenuator-like_dom"/>
</dbReference>
<name>A0A448YI77_BRENA</name>
<evidence type="ECO:0000256" key="1">
    <source>
        <dbReference type="ARBA" id="ARBA00004173"/>
    </source>
</evidence>
<dbReference type="InParanoid" id="A0A448YI77"/>
<proteinExistence type="inferred from homology"/>
<dbReference type="InterPro" id="IPR002838">
    <property type="entry name" value="AIM24"/>
</dbReference>
<dbReference type="GO" id="GO:0007007">
    <property type="term" value="P:inner mitochondrial membrane organization"/>
    <property type="evidence" value="ECO:0007669"/>
    <property type="project" value="TreeGrafter"/>
</dbReference>
<keyword evidence="4" id="KW-0809">Transit peptide</keyword>
<evidence type="ECO:0000313" key="8">
    <source>
        <dbReference type="EMBL" id="VEU20655.1"/>
    </source>
</evidence>
<feature type="compositionally biased region" description="Low complexity" evidence="7">
    <location>
        <begin position="197"/>
        <end position="213"/>
    </location>
</feature>
<evidence type="ECO:0000256" key="2">
    <source>
        <dbReference type="ARBA" id="ARBA00009322"/>
    </source>
</evidence>
<comment type="similarity">
    <text evidence="2 6">Belongs to the AIM24 family.</text>
</comment>
<evidence type="ECO:0000256" key="7">
    <source>
        <dbReference type="SAM" id="MobiDB-lite"/>
    </source>
</evidence>
<dbReference type="EMBL" id="CAACVR010000006">
    <property type="protein sequence ID" value="VEU20655.1"/>
    <property type="molecule type" value="Genomic_DNA"/>
</dbReference>
<evidence type="ECO:0000256" key="4">
    <source>
        <dbReference type="ARBA" id="ARBA00022946"/>
    </source>
</evidence>
<accession>A0A448YI77</accession>
<dbReference type="OrthoDB" id="5295771at2759"/>
<dbReference type="PANTHER" id="PTHR36959:SF2">
    <property type="entry name" value="ALTERED INHERITANCE OF MITOCHONDRIA PROTEIN 24, MITOCHONDRIAL"/>
    <property type="match status" value="1"/>
</dbReference>
<evidence type="ECO:0000313" key="9">
    <source>
        <dbReference type="Proteomes" id="UP000290900"/>
    </source>
</evidence>
<dbReference type="Gene3D" id="3.60.160.10">
    <property type="entry name" value="Mitochondrial biogenesis AIM24"/>
    <property type="match status" value="1"/>
</dbReference>
<dbReference type="InterPro" id="IPR036983">
    <property type="entry name" value="AIM24_sf"/>
</dbReference>
<comment type="subcellular location">
    <subcellularLocation>
        <location evidence="1 6">Mitochondrion</location>
    </subcellularLocation>
</comment>
<feature type="compositionally biased region" description="Basic and acidic residues" evidence="7">
    <location>
        <begin position="178"/>
        <end position="189"/>
    </location>
</feature>
<evidence type="ECO:0000256" key="3">
    <source>
        <dbReference type="ARBA" id="ARBA00013287"/>
    </source>
</evidence>
<dbReference type="Pfam" id="PF01987">
    <property type="entry name" value="AIM24"/>
    <property type="match status" value="1"/>
</dbReference>
<protein>
    <recommendedName>
        <fullName evidence="3 6">Altered inheritance of mitochondria protein 24, mitochondrial</fullName>
    </recommendedName>
</protein>
<evidence type="ECO:0000256" key="5">
    <source>
        <dbReference type="ARBA" id="ARBA00023128"/>
    </source>
</evidence>
<reference evidence="8 9" key="1">
    <citation type="submission" date="2018-12" db="EMBL/GenBank/DDBJ databases">
        <authorList>
            <person name="Tiukova I."/>
            <person name="Dainat J."/>
        </authorList>
    </citation>
    <scope>NUCLEOTIDE SEQUENCE [LARGE SCALE GENOMIC DNA]</scope>
</reference>
<evidence type="ECO:0000256" key="6">
    <source>
        <dbReference type="RuleBase" id="RU363045"/>
    </source>
</evidence>
<feature type="region of interest" description="Disordered" evidence="7">
    <location>
        <begin position="178"/>
        <end position="216"/>
    </location>
</feature>